<dbReference type="AlphaFoldDB" id="A0AAD8E6Q8"/>
<protein>
    <submittedName>
        <fullName evidence="1">Uncharacterized protein</fullName>
    </submittedName>
</protein>
<name>A0AAD8E6Q8_DIPPU</name>
<proteinExistence type="predicted"/>
<evidence type="ECO:0000313" key="2">
    <source>
        <dbReference type="Proteomes" id="UP001233999"/>
    </source>
</evidence>
<sequence>MNKIFEIVEREEKKSLVYVCPSDDDLFTGMDSDKSVDEHEGNLNHLDRRMLHATADIQLVCNDDKIEEEISYVQNTPTTSQKKNYMTNNVVPEVKL</sequence>
<accession>A0AAD8E6Q8</accession>
<keyword evidence="2" id="KW-1185">Reference proteome</keyword>
<reference evidence="1" key="1">
    <citation type="journal article" date="2023" name="IScience">
        <title>Live-bearing cockroach genome reveals convergent evolutionary mechanisms linked to viviparity in insects and beyond.</title>
        <authorList>
            <person name="Fouks B."/>
            <person name="Harrison M.C."/>
            <person name="Mikhailova A.A."/>
            <person name="Marchal E."/>
            <person name="English S."/>
            <person name="Carruthers M."/>
            <person name="Jennings E.C."/>
            <person name="Chiamaka E.L."/>
            <person name="Frigard R.A."/>
            <person name="Pippel M."/>
            <person name="Attardo G.M."/>
            <person name="Benoit J.B."/>
            <person name="Bornberg-Bauer E."/>
            <person name="Tobe S.S."/>
        </authorList>
    </citation>
    <scope>NUCLEOTIDE SEQUENCE</scope>
    <source>
        <strain evidence="1">Stay&amp;Tobe</strain>
    </source>
</reference>
<organism evidence="1 2">
    <name type="scientific">Diploptera punctata</name>
    <name type="common">Pacific beetle cockroach</name>
    <dbReference type="NCBI Taxonomy" id="6984"/>
    <lineage>
        <taxon>Eukaryota</taxon>
        <taxon>Metazoa</taxon>
        <taxon>Ecdysozoa</taxon>
        <taxon>Arthropoda</taxon>
        <taxon>Hexapoda</taxon>
        <taxon>Insecta</taxon>
        <taxon>Pterygota</taxon>
        <taxon>Neoptera</taxon>
        <taxon>Polyneoptera</taxon>
        <taxon>Dictyoptera</taxon>
        <taxon>Blattodea</taxon>
        <taxon>Blaberoidea</taxon>
        <taxon>Blaberidae</taxon>
        <taxon>Diplopterinae</taxon>
        <taxon>Diploptera</taxon>
    </lineage>
</organism>
<gene>
    <name evidence="1" type="ORF">L9F63_004890</name>
</gene>
<evidence type="ECO:0000313" key="1">
    <source>
        <dbReference type="EMBL" id="KAJ9578876.1"/>
    </source>
</evidence>
<comment type="caution">
    <text evidence="1">The sequence shown here is derived from an EMBL/GenBank/DDBJ whole genome shotgun (WGS) entry which is preliminary data.</text>
</comment>
<dbReference type="EMBL" id="JASPKZ010008856">
    <property type="protein sequence ID" value="KAJ9578876.1"/>
    <property type="molecule type" value="Genomic_DNA"/>
</dbReference>
<dbReference type="Proteomes" id="UP001233999">
    <property type="component" value="Unassembled WGS sequence"/>
</dbReference>
<reference evidence="1" key="2">
    <citation type="submission" date="2023-05" db="EMBL/GenBank/DDBJ databases">
        <authorList>
            <person name="Fouks B."/>
        </authorList>
    </citation>
    <scope>NUCLEOTIDE SEQUENCE</scope>
    <source>
        <strain evidence="1">Stay&amp;Tobe</strain>
        <tissue evidence="1">Testes</tissue>
    </source>
</reference>